<protein>
    <submittedName>
        <fullName evidence="1">Uncharacterized protein</fullName>
    </submittedName>
</protein>
<name>A0ACC0BIU4_CATRO</name>
<organism evidence="1 2">
    <name type="scientific">Catharanthus roseus</name>
    <name type="common">Madagascar periwinkle</name>
    <name type="synonym">Vinca rosea</name>
    <dbReference type="NCBI Taxonomy" id="4058"/>
    <lineage>
        <taxon>Eukaryota</taxon>
        <taxon>Viridiplantae</taxon>
        <taxon>Streptophyta</taxon>
        <taxon>Embryophyta</taxon>
        <taxon>Tracheophyta</taxon>
        <taxon>Spermatophyta</taxon>
        <taxon>Magnoliopsida</taxon>
        <taxon>eudicotyledons</taxon>
        <taxon>Gunneridae</taxon>
        <taxon>Pentapetalae</taxon>
        <taxon>asterids</taxon>
        <taxon>lamiids</taxon>
        <taxon>Gentianales</taxon>
        <taxon>Apocynaceae</taxon>
        <taxon>Rauvolfioideae</taxon>
        <taxon>Vinceae</taxon>
        <taxon>Catharanthinae</taxon>
        <taxon>Catharanthus</taxon>
    </lineage>
</organism>
<evidence type="ECO:0000313" key="2">
    <source>
        <dbReference type="Proteomes" id="UP001060085"/>
    </source>
</evidence>
<sequence>MAENSRTLREYFTHNTYNSSIGLEVKTQILDSHTQSIAKLETYIVQLANTISRRDEGKLSSHPIENPIANYHEQTKAKLPILQMIGSVEWWQGLYILKMAPSVTLCVNNIPQLLHFQYLVSPL</sequence>
<keyword evidence="2" id="KW-1185">Reference proteome</keyword>
<dbReference type="EMBL" id="CM044703">
    <property type="protein sequence ID" value="KAI5672577.1"/>
    <property type="molecule type" value="Genomic_DNA"/>
</dbReference>
<comment type="caution">
    <text evidence="1">The sequence shown here is derived from an EMBL/GenBank/DDBJ whole genome shotgun (WGS) entry which is preliminary data.</text>
</comment>
<proteinExistence type="predicted"/>
<dbReference type="Proteomes" id="UP001060085">
    <property type="component" value="Linkage Group LG03"/>
</dbReference>
<evidence type="ECO:0000313" key="1">
    <source>
        <dbReference type="EMBL" id="KAI5672577.1"/>
    </source>
</evidence>
<reference evidence="2" key="1">
    <citation type="journal article" date="2023" name="Nat. Plants">
        <title>Single-cell RNA sequencing provides a high-resolution roadmap for understanding the multicellular compartmentation of specialized metabolism.</title>
        <authorList>
            <person name="Sun S."/>
            <person name="Shen X."/>
            <person name="Li Y."/>
            <person name="Li Y."/>
            <person name="Wang S."/>
            <person name="Li R."/>
            <person name="Zhang H."/>
            <person name="Shen G."/>
            <person name="Guo B."/>
            <person name="Wei J."/>
            <person name="Xu J."/>
            <person name="St-Pierre B."/>
            <person name="Chen S."/>
            <person name="Sun C."/>
        </authorList>
    </citation>
    <scope>NUCLEOTIDE SEQUENCE [LARGE SCALE GENOMIC DNA]</scope>
</reference>
<gene>
    <name evidence="1" type="ORF">M9H77_12941</name>
</gene>
<accession>A0ACC0BIU4</accession>